<organism evidence="1 2">
    <name type="scientific">Acaulospora colombiana</name>
    <dbReference type="NCBI Taxonomy" id="27376"/>
    <lineage>
        <taxon>Eukaryota</taxon>
        <taxon>Fungi</taxon>
        <taxon>Fungi incertae sedis</taxon>
        <taxon>Mucoromycota</taxon>
        <taxon>Glomeromycotina</taxon>
        <taxon>Glomeromycetes</taxon>
        <taxon>Diversisporales</taxon>
        <taxon>Acaulosporaceae</taxon>
        <taxon>Acaulospora</taxon>
    </lineage>
</organism>
<evidence type="ECO:0000313" key="1">
    <source>
        <dbReference type="EMBL" id="CAG8437869.1"/>
    </source>
</evidence>
<dbReference type="Proteomes" id="UP000789525">
    <property type="component" value="Unassembled WGS sequence"/>
</dbReference>
<accession>A0ACA9JV82</accession>
<gene>
    <name evidence="1" type="ORF">ACOLOM_LOCUS39</name>
</gene>
<sequence length="61" mass="6991">MAAKNPMVNHLGSTTTISNMEMQEVIFFEATRETYREVDIEDQDMEMGIEQDSQATSSSWQ</sequence>
<feature type="non-terminal residue" evidence="1">
    <location>
        <position position="61"/>
    </location>
</feature>
<comment type="caution">
    <text evidence="1">The sequence shown here is derived from an EMBL/GenBank/DDBJ whole genome shotgun (WGS) entry which is preliminary data.</text>
</comment>
<reference evidence="1" key="1">
    <citation type="submission" date="2021-06" db="EMBL/GenBank/DDBJ databases">
        <authorList>
            <person name="Kallberg Y."/>
            <person name="Tangrot J."/>
            <person name="Rosling A."/>
        </authorList>
    </citation>
    <scope>NUCLEOTIDE SEQUENCE</scope>
    <source>
        <strain evidence="1">CL356</strain>
    </source>
</reference>
<dbReference type="EMBL" id="CAJVPT010000032">
    <property type="protein sequence ID" value="CAG8437869.1"/>
    <property type="molecule type" value="Genomic_DNA"/>
</dbReference>
<proteinExistence type="predicted"/>
<evidence type="ECO:0000313" key="2">
    <source>
        <dbReference type="Proteomes" id="UP000789525"/>
    </source>
</evidence>
<protein>
    <submittedName>
        <fullName evidence="1">11692_t:CDS:1</fullName>
    </submittedName>
</protein>
<name>A0ACA9JV82_9GLOM</name>
<keyword evidence="2" id="KW-1185">Reference proteome</keyword>